<gene>
    <name evidence="3" type="ORF">Voc01_049240</name>
</gene>
<sequence>MPVNRLALSGALAIVVAGTASVVLWRRSHEGTPPQFQTASEAPVAASSAPPSFTGWSDPAKVGKPYGEKVPGLLTFRGNPTRTYYGTGPLPRSQPSEKWKFPRTGSMCSTSVDEKGPSQWCGSGWTGQPAVFEREGRTWVVFGAYDRKVHFLDAGTGEQILPDFPTGDIIKGSVTVDPDGYPIVYTGSRDNYYRAIAIDRNPPVELWKLSADAVKPTKWNNDWDGSGLVIDDYLFEGGENSQFHIVKLNRGYDANGKVTLAPRLVFNTPGWDDQLLKDIGHGNVSIENSVAIVRDVVYFANSGGLVQGWDLSGLKQGRAPTRVFRFWTGDDTDATIVADEQGMLYVGSEYEKQSARSKEVGQMMKLDPSKPDNPLVWKLDDRPRVPAGIWGTPALYKDLVIFDTTGGDVHGIDRATGTVRWTLRLPSGQVWQSPVVIDGVLVIGDCLGDLRAYDVSDTAKPPGPLWTLKVGGCIESTPAVWKGRMYVGTRAGAFHAIAA</sequence>
<dbReference type="AlphaFoldDB" id="A0A8J3ZTP2"/>
<protein>
    <recommendedName>
        <fullName evidence="2">Pyrrolo-quinoline quinone repeat domain-containing protein</fullName>
    </recommendedName>
</protein>
<dbReference type="PANTHER" id="PTHR34512:SF30">
    <property type="entry name" value="OUTER MEMBRANE PROTEIN ASSEMBLY FACTOR BAMB"/>
    <property type="match status" value="1"/>
</dbReference>
<dbReference type="InterPro" id="IPR011047">
    <property type="entry name" value="Quinoprotein_ADH-like_sf"/>
</dbReference>
<dbReference type="SUPFAM" id="SSF50998">
    <property type="entry name" value="Quinoprotein alcohol dehydrogenase-like"/>
    <property type="match status" value="1"/>
</dbReference>
<dbReference type="InterPro" id="IPR015943">
    <property type="entry name" value="WD40/YVTN_repeat-like_dom_sf"/>
</dbReference>
<dbReference type="PANTHER" id="PTHR34512">
    <property type="entry name" value="CELL SURFACE PROTEIN"/>
    <property type="match status" value="1"/>
</dbReference>
<comment type="caution">
    <text evidence="3">The sequence shown here is derived from an EMBL/GenBank/DDBJ whole genome shotgun (WGS) entry which is preliminary data.</text>
</comment>
<dbReference type="Proteomes" id="UP000635606">
    <property type="component" value="Unassembled WGS sequence"/>
</dbReference>
<dbReference type="EMBL" id="BOPH01000072">
    <property type="protein sequence ID" value="GIJ70007.1"/>
    <property type="molecule type" value="Genomic_DNA"/>
</dbReference>
<evidence type="ECO:0000313" key="3">
    <source>
        <dbReference type="EMBL" id="GIJ70007.1"/>
    </source>
</evidence>
<dbReference type="Gene3D" id="2.130.10.10">
    <property type="entry name" value="YVTN repeat-like/Quinoprotein amine dehydrogenase"/>
    <property type="match status" value="2"/>
</dbReference>
<feature type="compositionally biased region" description="Low complexity" evidence="1">
    <location>
        <begin position="39"/>
        <end position="52"/>
    </location>
</feature>
<reference evidence="3" key="1">
    <citation type="submission" date="2021-01" db="EMBL/GenBank/DDBJ databases">
        <title>Whole genome shotgun sequence of Virgisporangium ochraceum NBRC 16418.</title>
        <authorList>
            <person name="Komaki H."/>
            <person name="Tamura T."/>
        </authorList>
    </citation>
    <scope>NUCLEOTIDE SEQUENCE</scope>
    <source>
        <strain evidence="3">NBRC 16418</strain>
    </source>
</reference>
<proteinExistence type="predicted"/>
<feature type="domain" description="Pyrrolo-quinoline quinone repeat" evidence="2">
    <location>
        <begin position="375"/>
        <end position="427"/>
    </location>
</feature>
<evidence type="ECO:0000259" key="2">
    <source>
        <dbReference type="Pfam" id="PF13360"/>
    </source>
</evidence>
<accession>A0A8J3ZTP2</accession>
<organism evidence="3 4">
    <name type="scientific">Virgisporangium ochraceum</name>
    <dbReference type="NCBI Taxonomy" id="65505"/>
    <lineage>
        <taxon>Bacteria</taxon>
        <taxon>Bacillati</taxon>
        <taxon>Actinomycetota</taxon>
        <taxon>Actinomycetes</taxon>
        <taxon>Micromonosporales</taxon>
        <taxon>Micromonosporaceae</taxon>
        <taxon>Virgisporangium</taxon>
    </lineage>
</organism>
<dbReference type="Pfam" id="PF13360">
    <property type="entry name" value="PQQ_2"/>
    <property type="match status" value="1"/>
</dbReference>
<evidence type="ECO:0000256" key="1">
    <source>
        <dbReference type="SAM" id="MobiDB-lite"/>
    </source>
</evidence>
<feature type="region of interest" description="Disordered" evidence="1">
    <location>
        <begin position="31"/>
        <end position="61"/>
    </location>
</feature>
<keyword evidence="4" id="KW-1185">Reference proteome</keyword>
<evidence type="ECO:0000313" key="4">
    <source>
        <dbReference type="Proteomes" id="UP000635606"/>
    </source>
</evidence>
<name>A0A8J3ZTP2_9ACTN</name>
<dbReference type="InterPro" id="IPR002372">
    <property type="entry name" value="PQQ_rpt_dom"/>
</dbReference>